<evidence type="ECO:0000256" key="6">
    <source>
        <dbReference type="ARBA" id="ARBA00022989"/>
    </source>
</evidence>
<evidence type="ECO:0000256" key="4">
    <source>
        <dbReference type="ARBA" id="ARBA00022475"/>
    </source>
</evidence>
<comment type="similarity">
    <text evidence="2">Belongs to the binding-protein-dependent transport system permease family. FecCD subfamily.</text>
</comment>
<keyword evidence="4" id="KW-1003">Cell membrane</keyword>
<evidence type="ECO:0000256" key="1">
    <source>
        <dbReference type="ARBA" id="ARBA00004651"/>
    </source>
</evidence>
<dbReference type="EMBL" id="JACIFP010000001">
    <property type="protein sequence ID" value="MBB4134628.1"/>
    <property type="molecule type" value="Genomic_DNA"/>
</dbReference>
<organism evidence="9 10">
    <name type="scientific">Gordonia humi</name>
    <dbReference type="NCBI Taxonomy" id="686429"/>
    <lineage>
        <taxon>Bacteria</taxon>
        <taxon>Bacillati</taxon>
        <taxon>Actinomycetota</taxon>
        <taxon>Actinomycetes</taxon>
        <taxon>Mycobacteriales</taxon>
        <taxon>Gordoniaceae</taxon>
        <taxon>Gordonia</taxon>
    </lineage>
</organism>
<dbReference type="CDD" id="cd06550">
    <property type="entry name" value="TM_ABC_iron-siderophores_like"/>
    <property type="match status" value="1"/>
</dbReference>
<protein>
    <submittedName>
        <fullName evidence="9">Iron complex transport system permease protein</fullName>
    </submittedName>
</protein>
<feature type="transmembrane region" description="Helical" evidence="8">
    <location>
        <begin position="125"/>
        <end position="142"/>
    </location>
</feature>
<feature type="transmembrane region" description="Helical" evidence="8">
    <location>
        <begin position="339"/>
        <end position="359"/>
    </location>
</feature>
<comment type="subcellular location">
    <subcellularLocation>
        <location evidence="1">Cell membrane</location>
        <topology evidence="1">Multi-pass membrane protein</topology>
    </subcellularLocation>
</comment>
<dbReference type="PANTHER" id="PTHR30472">
    <property type="entry name" value="FERRIC ENTEROBACTIN TRANSPORT SYSTEM PERMEASE PROTEIN"/>
    <property type="match status" value="1"/>
</dbReference>
<feature type="transmembrane region" description="Helical" evidence="8">
    <location>
        <begin position="268"/>
        <end position="294"/>
    </location>
</feature>
<evidence type="ECO:0000256" key="5">
    <source>
        <dbReference type="ARBA" id="ARBA00022692"/>
    </source>
</evidence>
<dbReference type="AlphaFoldDB" id="A0A840EWC2"/>
<dbReference type="Proteomes" id="UP000551501">
    <property type="component" value="Unassembled WGS sequence"/>
</dbReference>
<gene>
    <name evidence="9" type="ORF">BKA16_001180</name>
</gene>
<feature type="transmembrane region" description="Helical" evidence="8">
    <location>
        <begin position="95"/>
        <end position="113"/>
    </location>
</feature>
<evidence type="ECO:0000313" key="10">
    <source>
        <dbReference type="Proteomes" id="UP000551501"/>
    </source>
</evidence>
<dbReference type="Pfam" id="PF01032">
    <property type="entry name" value="FecCD"/>
    <property type="match status" value="1"/>
</dbReference>
<dbReference type="PANTHER" id="PTHR30472:SF24">
    <property type="entry name" value="FERRIC ENTEROBACTIN TRANSPORT SYSTEM PERMEASE PROTEIN FEPG"/>
    <property type="match status" value="1"/>
</dbReference>
<feature type="transmembrane region" description="Helical" evidence="8">
    <location>
        <begin position="222"/>
        <end position="243"/>
    </location>
</feature>
<accession>A0A840EWC2</accession>
<keyword evidence="7 8" id="KW-0472">Membrane</keyword>
<evidence type="ECO:0000256" key="7">
    <source>
        <dbReference type="ARBA" id="ARBA00023136"/>
    </source>
</evidence>
<feature type="transmembrane region" description="Helical" evidence="8">
    <location>
        <begin position="306"/>
        <end position="327"/>
    </location>
</feature>
<evidence type="ECO:0000256" key="2">
    <source>
        <dbReference type="ARBA" id="ARBA00007935"/>
    </source>
</evidence>
<dbReference type="SUPFAM" id="SSF81345">
    <property type="entry name" value="ABC transporter involved in vitamin B12 uptake, BtuC"/>
    <property type="match status" value="1"/>
</dbReference>
<evidence type="ECO:0000256" key="3">
    <source>
        <dbReference type="ARBA" id="ARBA00022448"/>
    </source>
</evidence>
<feature type="transmembrane region" description="Helical" evidence="8">
    <location>
        <begin position="36"/>
        <end position="59"/>
    </location>
</feature>
<dbReference type="GO" id="GO:0022857">
    <property type="term" value="F:transmembrane transporter activity"/>
    <property type="evidence" value="ECO:0007669"/>
    <property type="project" value="InterPro"/>
</dbReference>
<feature type="transmembrane region" description="Helical" evidence="8">
    <location>
        <begin position="148"/>
        <end position="169"/>
    </location>
</feature>
<keyword evidence="3" id="KW-0813">Transport</keyword>
<name>A0A840EWC2_9ACTN</name>
<sequence>MSRIESLIERLGFADSRIDFGRRVLIRRGRAVSGRVGIRSVLVCSMLLVVALVVAVISLGTGDFDVPPLKVVETILGGGTPADHLAIVEWRMPRVLAALGVGAALGASGALFQSLTRNPLGSPDIIGFNVGAYTGALVVMVVSGAGYAWAAAGSVVGGLLTALAVYLLAYRRGVQGFRLIIVGIALTAMLQSVNTWLIYRTDLGDSMLAAAWGAGTLNGVKWPLAVPLLVALAVLAVPTIVVARRMHILDLGDDAAQALGLRTERVRLAMIVVGVALSAVAVALAGPIAFVALAAPQLASRLARTAGVSVVPAAAMGALLLVLSDFIAQNAFAPTQLPVGVVTVSIGGVYLVWLLAVQARRQ</sequence>
<feature type="transmembrane region" description="Helical" evidence="8">
    <location>
        <begin position="176"/>
        <end position="199"/>
    </location>
</feature>
<keyword evidence="6 8" id="KW-1133">Transmembrane helix</keyword>
<dbReference type="InterPro" id="IPR000522">
    <property type="entry name" value="ABC_transptr_permease_BtuC"/>
</dbReference>
<dbReference type="InterPro" id="IPR037294">
    <property type="entry name" value="ABC_BtuC-like"/>
</dbReference>
<comment type="caution">
    <text evidence="9">The sequence shown here is derived from an EMBL/GenBank/DDBJ whole genome shotgun (WGS) entry which is preliminary data.</text>
</comment>
<dbReference type="GO" id="GO:0005886">
    <property type="term" value="C:plasma membrane"/>
    <property type="evidence" value="ECO:0007669"/>
    <property type="project" value="UniProtKB-SubCell"/>
</dbReference>
<keyword evidence="10" id="KW-1185">Reference proteome</keyword>
<evidence type="ECO:0000256" key="8">
    <source>
        <dbReference type="SAM" id="Phobius"/>
    </source>
</evidence>
<evidence type="ECO:0000313" key="9">
    <source>
        <dbReference type="EMBL" id="MBB4134628.1"/>
    </source>
</evidence>
<keyword evidence="5 8" id="KW-0812">Transmembrane</keyword>
<proteinExistence type="inferred from homology"/>
<dbReference type="Gene3D" id="1.10.3470.10">
    <property type="entry name" value="ABC transporter involved in vitamin B12 uptake, BtuC"/>
    <property type="match status" value="1"/>
</dbReference>
<dbReference type="RefSeq" id="WP_343067292.1">
    <property type="nucleotide sequence ID" value="NZ_BAABHL010000049.1"/>
</dbReference>
<reference evidence="9 10" key="1">
    <citation type="submission" date="2020-08" db="EMBL/GenBank/DDBJ databases">
        <title>Sequencing the genomes of 1000 actinobacteria strains.</title>
        <authorList>
            <person name="Klenk H.-P."/>
        </authorList>
    </citation>
    <scope>NUCLEOTIDE SEQUENCE [LARGE SCALE GENOMIC DNA]</scope>
    <source>
        <strain evidence="9 10">DSM 45298</strain>
    </source>
</reference>
<dbReference type="GO" id="GO:0033214">
    <property type="term" value="P:siderophore-iron import into cell"/>
    <property type="evidence" value="ECO:0007669"/>
    <property type="project" value="TreeGrafter"/>
</dbReference>